<dbReference type="AlphaFoldDB" id="A0A1W1BY26"/>
<gene>
    <name evidence="2" type="ORF">MNB_SV-8-1308</name>
</gene>
<name>A0A1W1BY26_9ZZZZ</name>
<organism evidence="2">
    <name type="scientific">hydrothermal vent metagenome</name>
    <dbReference type="NCBI Taxonomy" id="652676"/>
    <lineage>
        <taxon>unclassified sequences</taxon>
        <taxon>metagenomes</taxon>
        <taxon>ecological metagenomes</taxon>
    </lineage>
</organism>
<reference evidence="2" key="1">
    <citation type="submission" date="2016-10" db="EMBL/GenBank/DDBJ databases">
        <authorList>
            <person name="de Groot N.N."/>
        </authorList>
    </citation>
    <scope>NUCLEOTIDE SEQUENCE</scope>
</reference>
<keyword evidence="1" id="KW-0812">Transmembrane</keyword>
<keyword evidence="1" id="KW-0472">Membrane</keyword>
<evidence type="ECO:0000313" key="2">
    <source>
        <dbReference type="EMBL" id="SFV58498.1"/>
    </source>
</evidence>
<evidence type="ECO:0000256" key="1">
    <source>
        <dbReference type="SAM" id="Phobius"/>
    </source>
</evidence>
<accession>A0A1W1BY26</accession>
<proteinExistence type="predicted"/>
<feature type="transmembrane region" description="Helical" evidence="1">
    <location>
        <begin position="93"/>
        <end position="110"/>
    </location>
</feature>
<protein>
    <submittedName>
        <fullName evidence="2">Membrane protein</fullName>
    </submittedName>
</protein>
<dbReference type="EMBL" id="FPHD01000048">
    <property type="protein sequence ID" value="SFV58498.1"/>
    <property type="molecule type" value="Genomic_DNA"/>
</dbReference>
<sequence>MQLNEILEENSTKAISKKTNISETNIDALLAGDFDKLKKVKTLGFISILEREYKADLSALKKEALSYYDQYNADESVTLGLPVVEEKKGKSKWLLLLVLALLAYASWYFFTQFDKKQLSQLLPFSEEKISQMITPKEKSNQKELRIENAIAPTETTAAPGTEIQVQSVSIDRETNSSY</sequence>
<keyword evidence="1" id="KW-1133">Transmembrane helix</keyword>